<dbReference type="Pfam" id="PF06745">
    <property type="entry name" value="ATPase"/>
    <property type="match status" value="1"/>
</dbReference>
<feature type="region of interest" description="Lon-protease-like" evidence="11">
    <location>
        <begin position="343"/>
        <end position="440"/>
    </location>
</feature>
<gene>
    <name evidence="11 15" type="primary">radA</name>
    <name evidence="15" type="ORF">MESINF_2531</name>
</gene>
<dbReference type="Gene3D" id="3.40.50.300">
    <property type="entry name" value="P-loop containing nucleotide triphosphate hydrolases"/>
    <property type="match status" value="1"/>
</dbReference>
<dbReference type="GO" id="GO:0140664">
    <property type="term" value="F:ATP-dependent DNA damage sensor activity"/>
    <property type="evidence" value="ECO:0007669"/>
    <property type="project" value="InterPro"/>
</dbReference>
<evidence type="ECO:0000256" key="11">
    <source>
        <dbReference type="HAMAP-Rule" id="MF_01498"/>
    </source>
</evidence>
<dbReference type="Pfam" id="PF18073">
    <property type="entry name" value="Zn_ribbon_LapB"/>
    <property type="match status" value="1"/>
</dbReference>
<comment type="function">
    <text evidence="13">DNA-dependent ATPase involved in processing of recombination intermediates, plays a role in repairing DNA breaks. Stimulates the branch migration of RecA-mediated strand transfer reactions, allowing the 3' invading strand to extend heteroduplex DNA faster. Binds ssDNA in the presence of ADP but not other nucleotides, has ATPase activity that is stimulated by ssDNA and various branched DNA structures, but inhibited by SSB. Does not have RecA's homology-searching function.</text>
</comment>
<comment type="function">
    <text evidence="11">Plays a role in repairing double-strand DNA breaks, probably involving stabilizing or processing branched DNA or blocked replication forks.</text>
</comment>
<keyword evidence="5" id="KW-0378">Hydrolase</keyword>
<keyword evidence="6 13" id="KW-0862">Zinc</keyword>
<name>A0A7Z7LHF8_9BACT</name>
<protein>
    <recommendedName>
        <fullName evidence="11 12">DNA repair protein RadA</fullName>
    </recommendedName>
</protein>
<evidence type="ECO:0000313" key="15">
    <source>
        <dbReference type="EMBL" id="SSC13971.1"/>
    </source>
</evidence>
<dbReference type="HAMAP" id="MF_01498">
    <property type="entry name" value="RadA_bact"/>
    <property type="match status" value="1"/>
</dbReference>
<dbReference type="Pfam" id="PF13541">
    <property type="entry name" value="ChlI"/>
    <property type="match status" value="1"/>
</dbReference>
<keyword evidence="9 11" id="KW-0238">DNA-binding</keyword>
<dbReference type="InterPro" id="IPR020568">
    <property type="entry name" value="Ribosomal_Su5_D2-typ_SF"/>
</dbReference>
<evidence type="ECO:0000313" key="16">
    <source>
        <dbReference type="Proteomes" id="UP000250796"/>
    </source>
</evidence>
<dbReference type="PRINTS" id="PR01874">
    <property type="entry name" value="DNAREPAIRADA"/>
</dbReference>
<comment type="similarity">
    <text evidence="11 13">Belongs to the RecA family. RadA subfamily.</text>
</comment>
<dbReference type="SUPFAM" id="SSF54211">
    <property type="entry name" value="Ribosomal protein S5 domain 2-like"/>
    <property type="match status" value="1"/>
</dbReference>
<dbReference type="AlphaFoldDB" id="A0A7Z7LHF8"/>
<accession>A0A7Z7LHF8</accession>
<keyword evidence="7 11" id="KW-0067">ATP-binding</keyword>
<dbReference type="Gene3D" id="3.30.230.10">
    <property type="match status" value="1"/>
</dbReference>
<organism evidence="15 16">
    <name type="scientific">Mesotoga infera</name>
    <dbReference type="NCBI Taxonomy" id="1236046"/>
    <lineage>
        <taxon>Bacteria</taxon>
        <taxon>Thermotogati</taxon>
        <taxon>Thermotogota</taxon>
        <taxon>Thermotogae</taxon>
        <taxon>Kosmotogales</taxon>
        <taxon>Kosmotogaceae</taxon>
        <taxon>Mesotoga</taxon>
    </lineage>
</organism>
<dbReference type="InterPro" id="IPR014774">
    <property type="entry name" value="KaiC-like_dom"/>
</dbReference>
<dbReference type="PANTHER" id="PTHR32472">
    <property type="entry name" value="DNA REPAIR PROTEIN RADA"/>
    <property type="match status" value="1"/>
</dbReference>
<dbReference type="InterPro" id="IPR003593">
    <property type="entry name" value="AAA+_ATPase"/>
</dbReference>
<keyword evidence="2 11" id="KW-0547">Nucleotide-binding</keyword>
<dbReference type="InterPro" id="IPR041166">
    <property type="entry name" value="Rubredoxin_2"/>
</dbReference>
<evidence type="ECO:0000256" key="3">
    <source>
        <dbReference type="ARBA" id="ARBA00022763"/>
    </source>
</evidence>
<dbReference type="SUPFAM" id="SSF52540">
    <property type="entry name" value="P-loop containing nucleoside triphosphate hydrolases"/>
    <property type="match status" value="1"/>
</dbReference>
<reference evidence="15 16" key="1">
    <citation type="submission" date="2017-01" db="EMBL/GenBank/DDBJ databases">
        <authorList>
            <person name="Erauso G."/>
        </authorList>
    </citation>
    <scope>NUCLEOTIDE SEQUENCE [LARGE SCALE GENOMIC DNA]</scope>
    <source>
        <strain evidence="15">MESINF1</strain>
    </source>
</reference>
<evidence type="ECO:0000256" key="1">
    <source>
        <dbReference type="ARBA" id="ARBA00022723"/>
    </source>
</evidence>
<dbReference type="GO" id="GO:0016787">
    <property type="term" value="F:hydrolase activity"/>
    <property type="evidence" value="ECO:0007669"/>
    <property type="project" value="UniProtKB-KW"/>
</dbReference>
<dbReference type="GO" id="GO:0003684">
    <property type="term" value="F:damaged DNA binding"/>
    <property type="evidence" value="ECO:0007669"/>
    <property type="project" value="InterPro"/>
</dbReference>
<dbReference type="GO" id="GO:0005524">
    <property type="term" value="F:ATP binding"/>
    <property type="evidence" value="ECO:0007669"/>
    <property type="project" value="UniProtKB-UniRule"/>
</dbReference>
<keyword evidence="10 11" id="KW-0234">DNA repair</keyword>
<comment type="domain">
    <text evidence="11">The middle region has homology to RecA with ATPase motifs including the RadA KNRFG motif, while the C-terminus is homologous to Lon protease.</text>
</comment>
<dbReference type="PANTHER" id="PTHR32472:SF10">
    <property type="entry name" value="DNA REPAIR PROTEIN RADA-LIKE PROTEIN"/>
    <property type="match status" value="1"/>
</dbReference>
<feature type="domain" description="RecA family profile 1" evidence="14">
    <location>
        <begin position="61"/>
        <end position="209"/>
    </location>
</feature>
<keyword evidence="16" id="KW-1185">Reference proteome</keyword>
<dbReference type="GO" id="GO:0005829">
    <property type="term" value="C:cytosol"/>
    <property type="evidence" value="ECO:0007669"/>
    <property type="project" value="TreeGrafter"/>
</dbReference>
<dbReference type="EMBL" id="LS974202">
    <property type="protein sequence ID" value="SSC13971.1"/>
    <property type="molecule type" value="Genomic_DNA"/>
</dbReference>
<dbReference type="Proteomes" id="UP000250796">
    <property type="component" value="Chromosome MESINF"/>
</dbReference>
<sequence length="440" mass="47571">MKKKQSYVCDACGYESPAWFGKCPSCGEWNTAVTFNHTDNRISQETRQVDIKPLSDVSIEESPRLKSGMEEFDRSIGGGIVPGSAVLISGEPGIGKSTFMLQLSNYIARDSQVLYVSGEESPRQLKMRADRLGLANTGNIHIMSANDITFIRTGDISRYALMVFDSLQTLKLSDVPSLPGSIVQVRECANALVSSAKSSEIPVFIVSHVTKGGQIAGPKLIEHLVDTVLYFEASKTGYRFLRTVKNRFGPSDEIAVFEMTSSGLKEIADISSVFVEDFVSSPGNIIAVISEGSRAFLVEIQALVSRPIYGTPRRLSTGVPLERVLLVAAVLTKRANIPLDSLDLYVNVAGGLQIEDTGVDLAVATALISSFTDTAIPDNFAVFGELGLDGTVRSVSSAERRLDRVKNSPFNEVISPEGKNGIKDVKQLLRLIGGIKSGEK</sequence>
<evidence type="ECO:0000259" key="14">
    <source>
        <dbReference type="PROSITE" id="PS50162"/>
    </source>
</evidence>
<dbReference type="PROSITE" id="PS50162">
    <property type="entry name" value="RECA_2"/>
    <property type="match status" value="1"/>
</dbReference>
<dbReference type="InterPro" id="IPR014721">
    <property type="entry name" value="Ribsml_uS5_D2-typ_fold_subgr"/>
</dbReference>
<evidence type="ECO:0000256" key="10">
    <source>
        <dbReference type="ARBA" id="ARBA00023204"/>
    </source>
</evidence>
<feature type="short sequence motif" description="RadA KNRFG motif" evidence="11">
    <location>
        <begin position="245"/>
        <end position="249"/>
    </location>
</feature>
<keyword evidence="3 11" id="KW-0227">DNA damage</keyword>
<dbReference type="CDD" id="cd01121">
    <property type="entry name" value="RadA_SMS_N"/>
    <property type="match status" value="1"/>
</dbReference>
<dbReference type="NCBIfam" id="TIGR00416">
    <property type="entry name" value="sms"/>
    <property type="match status" value="1"/>
</dbReference>
<evidence type="ECO:0000256" key="4">
    <source>
        <dbReference type="ARBA" id="ARBA00022771"/>
    </source>
</evidence>
<dbReference type="RefSeq" id="WP_169700183.1">
    <property type="nucleotide sequence ID" value="NZ_LS974202.1"/>
</dbReference>
<evidence type="ECO:0000256" key="7">
    <source>
        <dbReference type="ARBA" id="ARBA00022840"/>
    </source>
</evidence>
<proteinExistence type="inferred from homology"/>
<keyword evidence="1 11" id="KW-0479">Metal-binding</keyword>
<evidence type="ECO:0000256" key="5">
    <source>
        <dbReference type="ARBA" id="ARBA00022801"/>
    </source>
</evidence>
<evidence type="ECO:0000256" key="6">
    <source>
        <dbReference type="ARBA" id="ARBA00022833"/>
    </source>
</evidence>
<dbReference type="SMART" id="SM00382">
    <property type="entry name" value="AAA"/>
    <property type="match status" value="1"/>
</dbReference>
<dbReference type="InterPro" id="IPR004504">
    <property type="entry name" value="DNA_repair_RadA"/>
</dbReference>
<dbReference type="GO" id="GO:0000725">
    <property type="term" value="P:recombinational repair"/>
    <property type="evidence" value="ECO:0007669"/>
    <property type="project" value="UniProtKB-UniRule"/>
</dbReference>
<dbReference type="InterPro" id="IPR027417">
    <property type="entry name" value="P-loop_NTPase"/>
</dbReference>
<evidence type="ECO:0000256" key="13">
    <source>
        <dbReference type="RuleBase" id="RU003555"/>
    </source>
</evidence>
<dbReference type="GO" id="GO:0008270">
    <property type="term" value="F:zinc ion binding"/>
    <property type="evidence" value="ECO:0007669"/>
    <property type="project" value="UniProtKB-KW"/>
</dbReference>
<keyword evidence="8 11" id="KW-0346">Stress response</keyword>
<evidence type="ECO:0000256" key="9">
    <source>
        <dbReference type="ARBA" id="ARBA00023125"/>
    </source>
</evidence>
<feature type="binding site" evidence="11">
    <location>
        <begin position="90"/>
        <end position="97"/>
    </location>
    <ligand>
        <name>ATP</name>
        <dbReference type="ChEBI" id="CHEBI:30616"/>
    </ligand>
</feature>
<evidence type="ECO:0000256" key="12">
    <source>
        <dbReference type="NCBIfam" id="TIGR00416"/>
    </source>
</evidence>
<dbReference type="KEGG" id="minf:MESINF_2531"/>
<dbReference type="InterPro" id="IPR020588">
    <property type="entry name" value="RecA_ATP-bd"/>
</dbReference>
<evidence type="ECO:0000256" key="8">
    <source>
        <dbReference type="ARBA" id="ARBA00023016"/>
    </source>
</evidence>
<keyword evidence="4 13" id="KW-0863">Zinc-finger</keyword>
<evidence type="ECO:0000256" key="2">
    <source>
        <dbReference type="ARBA" id="ARBA00022741"/>
    </source>
</evidence>